<proteinExistence type="predicted"/>
<dbReference type="SUPFAM" id="SSF53448">
    <property type="entry name" value="Nucleotide-diphospho-sugar transferases"/>
    <property type="match status" value="1"/>
</dbReference>
<protein>
    <submittedName>
        <fullName evidence="2">Glycosyltransferase family 2 protein</fullName>
    </submittedName>
</protein>
<evidence type="ECO:0000313" key="3">
    <source>
        <dbReference type="Proteomes" id="UP000308713"/>
    </source>
</evidence>
<dbReference type="CDD" id="cd00761">
    <property type="entry name" value="Glyco_tranf_GTA_type"/>
    <property type="match status" value="1"/>
</dbReference>
<evidence type="ECO:0000259" key="1">
    <source>
        <dbReference type="Pfam" id="PF00535"/>
    </source>
</evidence>
<dbReference type="InterPro" id="IPR001173">
    <property type="entry name" value="Glyco_trans_2-like"/>
</dbReference>
<dbReference type="PANTHER" id="PTHR22916">
    <property type="entry name" value="GLYCOSYLTRANSFERASE"/>
    <property type="match status" value="1"/>
</dbReference>
<dbReference type="AlphaFoldDB" id="A0A5C4SS53"/>
<sequence>MKSLELAPLVSIITPVYNAEGFISETILSVLNQSYTNWELILINDGSTDGSSEVIQTFLNKTYNIIFFQNSTNLGAAVSRNKGIEAAQGHFIAFLDADDVWKPYKLEVQIKFMLSHNCDVSFSSYDLINENGVFLGKRVKALKNLGYTKLLKSNYIGNLTGMYNASVLGKITSPPLRKRQDWLLWLSALKQSGKPAMGIEESLAFYRVRKDSISSNKINLLKYNYWVYKKGLGFSYIQSIWLLLLFLKEHIFVKSKLVVTTKET</sequence>
<dbReference type="Pfam" id="PF00535">
    <property type="entry name" value="Glycos_transf_2"/>
    <property type="match status" value="1"/>
</dbReference>
<evidence type="ECO:0000313" key="2">
    <source>
        <dbReference type="EMBL" id="TNJ47266.1"/>
    </source>
</evidence>
<dbReference type="InterPro" id="IPR029044">
    <property type="entry name" value="Nucleotide-diphossugar_trans"/>
</dbReference>
<comment type="caution">
    <text evidence="2">The sequence shown here is derived from an EMBL/GenBank/DDBJ whole genome shotgun (WGS) entry which is preliminary data.</text>
</comment>
<gene>
    <name evidence="2" type="ORF">FGF67_00505</name>
</gene>
<dbReference type="OrthoDB" id="597270at2"/>
<reference evidence="2 3" key="1">
    <citation type="submission" date="2019-05" db="EMBL/GenBank/DDBJ databases">
        <title>Tamlana fucoidanivorans sp. nov., isolated from the surface of algae collected from Fujian province in China.</title>
        <authorList>
            <person name="Li J."/>
        </authorList>
    </citation>
    <scope>NUCLEOTIDE SEQUENCE [LARGE SCALE GENOMIC DNA]</scope>
    <source>
        <strain evidence="2 3">CW2-9</strain>
    </source>
</reference>
<dbReference type="PANTHER" id="PTHR22916:SF3">
    <property type="entry name" value="UDP-GLCNAC:BETAGAL BETA-1,3-N-ACETYLGLUCOSAMINYLTRANSFERASE-LIKE PROTEIN 1"/>
    <property type="match status" value="1"/>
</dbReference>
<dbReference type="EMBL" id="VDCS01000001">
    <property type="protein sequence ID" value="TNJ47266.1"/>
    <property type="molecule type" value="Genomic_DNA"/>
</dbReference>
<name>A0A5C4SS53_9FLAO</name>
<dbReference type="GO" id="GO:0016758">
    <property type="term" value="F:hexosyltransferase activity"/>
    <property type="evidence" value="ECO:0007669"/>
    <property type="project" value="UniProtKB-ARBA"/>
</dbReference>
<accession>A0A5C4SS53</accession>
<dbReference type="Proteomes" id="UP000308713">
    <property type="component" value="Unassembled WGS sequence"/>
</dbReference>
<keyword evidence="3" id="KW-1185">Reference proteome</keyword>
<dbReference type="Gene3D" id="3.90.550.10">
    <property type="entry name" value="Spore Coat Polysaccharide Biosynthesis Protein SpsA, Chain A"/>
    <property type="match status" value="1"/>
</dbReference>
<keyword evidence="2" id="KW-0808">Transferase</keyword>
<organism evidence="2 3">
    <name type="scientific">Allotamlana fucoidanivorans</name>
    <dbReference type="NCBI Taxonomy" id="2583814"/>
    <lineage>
        <taxon>Bacteria</taxon>
        <taxon>Pseudomonadati</taxon>
        <taxon>Bacteroidota</taxon>
        <taxon>Flavobacteriia</taxon>
        <taxon>Flavobacteriales</taxon>
        <taxon>Flavobacteriaceae</taxon>
        <taxon>Allotamlana</taxon>
    </lineage>
</organism>
<feature type="domain" description="Glycosyltransferase 2-like" evidence="1">
    <location>
        <begin position="11"/>
        <end position="153"/>
    </location>
</feature>